<dbReference type="SUPFAM" id="SSF56784">
    <property type="entry name" value="HAD-like"/>
    <property type="match status" value="1"/>
</dbReference>
<dbReference type="SFLD" id="SFLDS00003">
    <property type="entry name" value="Haloacid_Dehalogenase"/>
    <property type="match status" value="1"/>
</dbReference>
<dbReference type="Gene3D" id="1.20.1110.10">
    <property type="entry name" value="Calcium-transporting ATPase, transmembrane domain"/>
    <property type="match status" value="1"/>
</dbReference>
<feature type="transmembrane region" description="Helical" evidence="6">
    <location>
        <begin position="253"/>
        <end position="282"/>
    </location>
</feature>
<gene>
    <name evidence="8" type="ORF">F8566_39160</name>
</gene>
<dbReference type="Gene3D" id="3.40.50.1000">
    <property type="entry name" value="HAD superfamily/HAD-like"/>
    <property type="match status" value="1"/>
</dbReference>
<dbReference type="InterPro" id="IPR001757">
    <property type="entry name" value="P_typ_ATPase"/>
</dbReference>
<dbReference type="OrthoDB" id="9814270at2"/>
<dbReference type="InterPro" id="IPR036412">
    <property type="entry name" value="HAD-like_sf"/>
</dbReference>
<evidence type="ECO:0000259" key="7">
    <source>
        <dbReference type="Pfam" id="PF00122"/>
    </source>
</evidence>
<reference evidence="8 9" key="1">
    <citation type="submission" date="2019-09" db="EMBL/GenBank/DDBJ databases">
        <title>Actinomadura physcomitrii sp. nov., a novel actinomycete isolated from moss [Physcomitrium sphaericum (Ludw) Fuernr].</title>
        <authorList>
            <person name="Zhuang X."/>
            <person name="Liu C."/>
        </authorList>
    </citation>
    <scope>NUCLEOTIDE SEQUENCE [LARGE SCALE GENOMIC DNA]</scope>
    <source>
        <strain evidence="8 9">HMC1</strain>
    </source>
</reference>
<dbReference type="Gene3D" id="2.70.150.10">
    <property type="entry name" value="Calcium-transporting ATPase, cytoplasmic transduction domain A"/>
    <property type="match status" value="1"/>
</dbReference>
<feature type="transmembrane region" description="Helical" evidence="6">
    <location>
        <begin position="637"/>
        <end position="658"/>
    </location>
</feature>
<comment type="subcellular location">
    <subcellularLocation>
        <location evidence="1">Cell membrane</location>
        <topology evidence="1">Multi-pass membrane protein</topology>
    </subcellularLocation>
</comment>
<dbReference type="InterPro" id="IPR023299">
    <property type="entry name" value="ATPase_P-typ_cyto_dom_N"/>
</dbReference>
<dbReference type="SUPFAM" id="SSF81665">
    <property type="entry name" value="Calcium ATPase, transmembrane domain M"/>
    <property type="match status" value="1"/>
</dbReference>
<dbReference type="InterPro" id="IPR059000">
    <property type="entry name" value="ATPase_P-type_domA"/>
</dbReference>
<feature type="transmembrane region" description="Helical" evidence="6">
    <location>
        <begin position="670"/>
        <end position="691"/>
    </location>
</feature>
<feature type="transmembrane region" description="Helical" evidence="6">
    <location>
        <begin position="77"/>
        <end position="95"/>
    </location>
</feature>
<organism evidence="8 9">
    <name type="scientific">Actinomadura rudentiformis</name>
    <dbReference type="NCBI Taxonomy" id="359158"/>
    <lineage>
        <taxon>Bacteria</taxon>
        <taxon>Bacillati</taxon>
        <taxon>Actinomycetota</taxon>
        <taxon>Actinomycetes</taxon>
        <taxon>Streptosporangiales</taxon>
        <taxon>Thermomonosporaceae</taxon>
        <taxon>Actinomadura</taxon>
    </lineage>
</organism>
<feature type="domain" description="P-type ATPase A" evidence="7">
    <location>
        <begin position="110"/>
        <end position="206"/>
    </location>
</feature>
<feature type="transmembrane region" description="Helical" evidence="6">
    <location>
        <begin position="605"/>
        <end position="625"/>
    </location>
</feature>
<protein>
    <submittedName>
        <fullName evidence="8">HAD-IC family P-type ATPase</fullName>
    </submittedName>
</protein>
<feature type="transmembrane region" description="Helical" evidence="6">
    <location>
        <begin position="53"/>
        <end position="71"/>
    </location>
</feature>
<name>A0A6H9YD47_9ACTN</name>
<evidence type="ECO:0000256" key="4">
    <source>
        <dbReference type="ARBA" id="ARBA00022989"/>
    </source>
</evidence>
<keyword evidence="9" id="KW-1185">Reference proteome</keyword>
<dbReference type="AlphaFoldDB" id="A0A6H9YD47"/>
<dbReference type="GO" id="GO:0005524">
    <property type="term" value="F:ATP binding"/>
    <property type="evidence" value="ECO:0007669"/>
    <property type="project" value="InterPro"/>
</dbReference>
<evidence type="ECO:0000313" key="8">
    <source>
        <dbReference type="EMBL" id="KAB2342098.1"/>
    </source>
</evidence>
<proteinExistence type="predicted"/>
<evidence type="ECO:0000256" key="3">
    <source>
        <dbReference type="ARBA" id="ARBA00022967"/>
    </source>
</evidence>
<dbReference type="InterPro" id="IPR018303">
    <property type="entry name" value="ATPase_P-typ_P_site"/>
</dbReference>
<dbReference type="InterPro" id="IPR023298">
    <property type="entry name" value="ATPase_P-typ_TM_dom_sf"/>
</dbReference>
<evidence type="ECO:0000256" key="1">
    <source>
        <dbReference type="ARBA" id="ARBA00004651"/>
    </source>
</evidence>
<dbReference type="Pfam" id="PF00702">
    <property type="entry name" value="Hydrolase"/>
    <property type="match status" value="1"/>
</dbReference>
<dbReference type="PRINTS" id="PR00119">
    <property type="entry name" value="CATATPASE"/>
</dbReference>
<feature type="transmembrane region" description="Helical" evidence="6">
    <location>
        <begin position="224"/>
        <end position="241"/>
    </location>
</feature>
<evidence type="ECO:0000256" key="6">
    <source>
        <dbReference type="SAM" id="Phobius"/>
    </source>
</evidence>
<dbReference type="SUPFAM" id="SSF81660">
    <property type="entry name" value="Metal cation-transporting ATPase, ATP-binding domain N"/>
    <property type="match status" value="1"/>
</dbReference>
<dbReference type="NCBIfam" id="TIGR01494">
    <property type="entry name" value="ATPase_P-type"/>
    <property type="match status" value="2"/>
</dbReference>
<keyword evidence="2 6" id="KW-0812">Transmembrane</keyword>
<dbReference type="PRINTS" id="PR00120">
    <property type="entry name" value="HATPASE"/>
</dbReference>
<dbReference type="Proteomes" id="UP000468735">
    <property type="component" value="Unassembled WGS sequence"/>
</dbReference>
<dbReference type="PANTHER" id="PTHR42861">
    <property type="entry name" value="CALCIUM-TRANSPORTING ATPASE"/>
    <property type="match status" value="1"/>
</dbReference>
<accession>A0A6H9YD47</accession>
<dbReference type="GO" id="GO:0016887">
    <property type="term" value="F:ATP hydrolysis activity"/>
    <property type="evidence" value="ECO:0007669"/>
    <property type="project" value="InterPro"/>
</dbReference>
<dbReference type="Pfam" id="PF00122">
    <property type="entry name" value="E1-E2_ATPase"/>
    <property type="match status" value="1"/>
</dbReference>
<dbReference type="SUPFAM" id="SSF81653">
    <property type="entry name" value="Calcium ATPase, transduction domain A"/>
    <property type="match status" value="1"/>
</dbReference>
<keyword evidence="3" id="KW-1278">Translocase</keyword>
<feature type="transmembrane region" description="Helical" evidence="6">
    <location>
        <begin position="703"/>
        <end position="721"/>
    </location>
</feature>
<keyword evidence="5 6" id="KW-0472">Membrane</keyword>
<dbReference type="InterPro" id="IPR023214">
    <property type="entry name" value="HAD_sf"/>
</dbReference>
<dbReference type="SFLD" id="SFLDG00002">
    <property type="entry name" value="C1.7:_P-type_atpase_like"/>
    <property type="match status" value="1"/>
</dbReference>
<dbReference type="GO" id="GO:0005886">
    <property type="term" value="C:plasma membrane"/>
    <property type="evidence" value="ECO:0007669"/>
    <property type="project" value="UniProtKB-SubCell"/>
</dbReference>
<dbReference type="InterPro" id="IPR008250">
    <property type="entry name" value="ATPase_P-typ_transduc_dom_A_sf"/>
</dbReference>
<dbReference type="SFLD" id="SFLDF00027">
    <property type="entry name" value="p-type_atpase"/>
    <property type="match status" value="1"/>
</dbReference>
<dbReference type="PROSITE" id="PS00154">
    <property type="entry name" value="ATPASE_E1_E2"/>
    <property type="match status" value="1"/>
</dbReference>
<dbReference type="InterPro" id="IPR044492">
    <property type="entry name" value="P_typ_ATPase_HD_dom"/>
</dbReference>
<evidence type="ECO:0000256" key="5">
    <source>
        <dbReference type="ARBA" id="ARBA00023136"/>
    </source>
</evidence>
<dbReference type="Gene3D" id="3.40.1110.10">
    <property type="entry name" value="Calcium-transporting ATPase, cytoplasmic domain N"/>
    <property type="match status" value="1"/>
</dbReference>
<evidence type="ECO:0000313" key="9">
    <source>
        <dbReference type="Proteomes" id="UP000468735"/>
    </source>
</evidence>
<evidence type="ECO:0000256" key="2">
    <source>
        <dbReference type="ARBA" id="ARBA00022692"/>
    </source>
</evidence>
<keyword evidence="4 6" id="KW-1133">Transmembrane helix</keyword>
<dbReference type="EMBL" id="WBMT01000023">
    <property type="protein sequence ID" value="KAB2342098.1"/>
    <property type="molecule type" value="Genomic_DNA"/>
</dbReference>
<sequence>MLHPTGGDVTDVERSGARGLTAAQVSERVAANQTNDVPRRSSRSLAEIVRANVFTRFNALIGTLFVLVMIFGQWQDGLFGGVILANSAIGVIQELRAKRTLDKLAVVGETPVRVMRDGALAELAQQDVVLDDLIVLGSGDKIVVDGTVAASHGLEVDESLLTGEADAVSKTPGDEVRSGSFVVAGGGTFTAEKVGREAYAARLVEEASRFSLSHSELMAGINRFLKYVTWLIIPTAILLFISQFRTSLGFGEAIVGAVAGVVTMIPEGLVLMTSIAFAVGVVRLGRRHCLVQELPAIEGLARVDVLCVDKTGTLTEPGMDLDEVIVLDKDLPARQALAATAAGDPDPNATMRAVKEGLDEHDPGWPITETVPFSSARKWSGAAFDGQGSWIVGAADVLLGSGDAHRQQAERLGSTGLRVLVLARVPDGSFAAPDRLDVTASAEPAALIVLRQRIRPEAPKTLEYFAEQGVAVKVISGDNPASVGAIARSLNLPQAEHPVDARTLPDDIEAMAQTLEDNSVFGRVDPQQKRAMVKALQSRGHTVAMTGDGVNDVLALKDADLGVSMGSGSGATRAVAQIVLLDNSFATLPHVVGEGRRVLGNIERVANLFLTKTVYSIILAVLVGLMHVRFPFLPRHLTLISSLTIGIPAFFLALAPNLERARPGFVPRVLRFAVPAGFACGIATFAGYFLASEFTASPFSANSSTATLALFFLTIWVLALIARPWNWWRLGLVVAMGVAFLVVLAVPWLREFFALRPDNLQNDLVALAIAAGAAVMLTFALRWDKWMTRLRNSSG</sequence>
<comment type="caution">
    <text evidence="8">The sequence shown here is derived from an EMBL/GenBank/DDBJ whole genome shotgun (WGS) entry which is preliminary data.</text>
</comment>
<feature type="transmembrane region" description="Helical" evidence="6">
    <location>
        <begin position="728"/>
        <end position="749"/>
    </location>
</feature>
<feature type="transmembrane region" description="Helical" evidence="6">
    <location>
        <begin position="764"/>
        <end position="783"/>
    </location>
</feature>